<dbReference type="Pfam" id="PF00127">
    <property type="entry name" value="Copper-bind"/>
    <property type="match status" value="1"/>
</dbReference>
<keyword evidence="3 7" id="KW-0479">Metal-binding</keyword>
<feature type="binding site" evidence="7">
    <location>
        <position position="96"/>
    </location>
    <ligand>
        <name>Cu cation</name>
        <dbReference type="ChEBI" id="CHEBI:23378"/>
    </ligand>
</feature>
<dbReference type="EMBL" id="AOJD01000077">
    <property type="protein sequence ID" value="ELZ33184.1"/>
    <property type="molecule type" value="Genomic_DNA"/>
</dbReference>
<feature type="binding site" evidence="7">
    <location>
        <position position="150"/>
    </location>
    <ligand>
        <name>Cu cation</name>
        <dbReference type="ChEBI" id="CHEBI:23378"/>
    </ligand>
</feature>
<gene>
    <name evidence="10" type="ORF">C472_14767</name>
</gene>
<dbReference type="AlphaFoldDB" id="M0DG90"/>
<feature type="binding site" evidence="7">
    <location>
        <position position="145"/>
    </location>
    <ligand>
        <name>Cu cation</name>
        <dbReference type="ChEBI" id="CHEBI:23378"/>
    </ligand>
</feature>
<evidence type="ECO:0000259" key="9">
    <source>
        <dbReference type="Pfam" id="PF00127"/>
    </source>
</evidence>
<comment type="caution">
    <text evidence="10">The sequence shown here is derived from an EMBL/GenBank/DDBJ whole genome shotgun (WGS) entry which is preliminary data.</text>
</comment>
<dbReference type="SUPFAM" id="SSF49503">
    <property type="entry name" value="Cupredoxins"/>
    <property type="match status" value="1"/>
</dbReference>
<feature type="binding site" evidence="7">
    <location>
        <position position="142"/>
    </location>
    <ligand>
        <name>Cu cation</name>
        <dbReference type="ChEBI" id="CHEBI:23378"/>
    </ligand>
</feature>
<comment type="cofactor">
    <cofactor evidence="7">
        <name>Cu(2+)</name>
        <dbReference type="ChEBI" id="CHEBI:29036"/>
    </cofactor>
    <text evidence="7">The crystal structure with reduced Cu(1+) has also been determined.</text>
</comment>
<evidence type="ECO:0000256" key="8">
    <source>
        <dbReference type="SAM" id="MobiDB-lite"/>
    </source>
</evidence>
<protein>
    <recommendedName>
        <fullName evidence="9">Blue (type 1) copper domain-containing protein</fullName>
    </recommendedName>
</protein>
<evidence type="ECO:0000313" key="10">
    <source>
        <dbReference type="EMBL" id="ELZ33184.1"/>
    </source>
</evidence>
<dbReference type="PRINTS" id="PR00157">
    <property type="entry name" value="PLASTOCYANIN"/>
</dbReference>
<accession>M0DG90</accession>
<dbReference type="InterPro" id="IPR008972">
    <property type="entry name" value="Cupredoxin"/>
</dbReference>
<dbReference type="Gene3D" id="2.60.40.420">
    <property type="entry name" value="Cupredoxins - blue copper proteins"/>
    <property type="match status" value="1"/>
</dbReference>
<dbReference type="InterPro" id="IPR002387">
    <property type="entry name" value="Plastocyanin"/>
</dbReference>
<organism evidence="10 11">
    <name type="scientific">Halorubrum tebenquichense DSM 14210</name>
    <dbReference type="NCBI Taxonomy" id="1227485"/>
    <lineage>
        <taxon>Archaea</taxon>
        <taxon>Methanobacteriati</taxon>
        <taxon>Methanobacteriota</taxon>
        <taxon>Stenosarchaea group</taxon>
        <taxon>Halobacteria</taxon>
        <taxon>Halobacteriales</taxon>
        <taxon>Haloferacaceae</taxon>
        <taxon>Halorubrum</taxon>
    </lineage>
</organism>
<keyword evidence="5 7" id="KW-0186">Copper</keyword>
<dbReference type="InterPro" id="IPR028871">
    <property type="entry name" value="BlueCu_1_BS"/>
</dbReference>
<feature type="region of interest" description="Disordered" evidence="8">
    <location>
        <begin position="1"/>
        <end position="53"/>
    </location>
</feature>
<dbReference type="GO" id="GO:0016020">
    <property type="term" value="C:membrane"/>
    <property type="evidence" value="ECO:0007669"/>
    <property type="project" value="UniProtKB-SubCell"/>
</dbReference>
<evidence type="ECO:0000256" key="5">
    <source>
        <dbReference type="ARBA" id="ARBA00023008"/>
    </source>
</evidence>
<evidence type="ECO:0000256" key="4">
    <source>
        <dbReference type="ARBA" id="ARBA00022982"/>
    </source>
</evidence>
<evidence type="ECO:0000256" key="7">
    <source>
        <dbReference type="PIRSR" id="PIRSR602387-1"/>
    </source>
</evidence>
<dbReference type="GO" id="GO:0005507">
    <property type="term" value="F:copper ion binding"/>
    <property type="evidence" value="ECO:0007669"/>
    <property type="project" value="InterPro"/>
</dbReference>
<sequence>MAGCGGNNDGADGADGSDGDDETDGSDGGDGMDDADDESVPGADVLGGPDDLQGSATVEALSLDADQGAGQNVFSPAVVWVEEGATVTWEIASGSHSATAYHPETDAVLRIPEAAEPFDSGTMSEGTFEHTFETPGVYDYYCRPHRGLGMVGLVIVGEATTGPGTAPIEDLDSAEGNGLADLLELAGVEVEAPTASYGWTDGTWDSYWYSLYNMSTTITLSGNGIIFPANDQQQEQFEQRFPAIVGAADADRPPVIEPNLNMAPFTEGDPHFTEQPVFDGDGGRPDARTLTWDRSRSSMTVSPSSLGWTHLKGITWAKNFEDHAEVLPPALAPLFRAMVLSTMAQVGTAFSLVPEQGGNFRLNDENLLLGSAFRPGEGLVDETPRPRHHSAMLWFLSNLNSFAQGGWFGYENPEPLIPAENIQMLTNGMGQTTMNAVDPADIGNTRLAGELLGAIGWFGTQTNKDQLRSAAADYADGLAGRIESNLDGNGRVDNGAENQAATQGVVGQGLLWASQIDGVDHAGTADDVLGYLTEELYDDEAGTFASGPDDSTYTITARDAGDITGGLNAADVLLDRPEVQSQYASFFNQTFNRGRLQRAERPNSRDENAEFTLPLPPMAGGEFGQAAVYNREVEYDTEADEWSVTDDTFDTEMALYLSNQEIWISQWSGDFYEGRGVPGRTDTLD</sequence>
<dbReference type="GO" id="GO:0009055">
    <property type="term" value="F:electron transfer activity"/>
    <property type="evidence" value="ECO:0007669"/>
    <property type="project" value="InterPro"/>
</dbReference>
<feature type="compositionally biased region" description="Acidic residues" evidence="8">
    <location>
        <begin position="15"/>
        <end position="39"/>
    </location>
</feature>
<comment type="subcellular location">
    <subcellularLocation>
        <location evidence="1">Membrane</location>
    </subcellularLocation>
</comment>
<name>M0DG90_9EURY</name>
<dbReference type="PATRIC" id="fig|1227485.3.peg.2904"/>
<dbReference type="PANTHER" id="PTHR34192">
    <property type="entry name" value="PLASTOCYANIN MAJOR ISOFORM, CHLOROPLASTIC-RELATED"/>
    <property type="match status" value="1"/>
</dbReference>
<reference evidence="10 11" key="1">
    <citation type="journal article" date="2014" name="PLoS Genet.">
        <title>Phylogenetically driven sequencing of extremely halophilic archaea reveals strategies for static and dynamic osmo-response.</title>
        <authorList>
            <person name="Becker E.A."/>
            <person name="Seitzer P.M."/>
            <person name="Tritt A."/>
            <person name="Larsen D."/>
            <person name="Krusor M."/>
            <person name="Yao A.I."/>
            <person name="Wu D."/>
            <person name="Madern D."/>
            <person name="Eisen J.A."/>
            <person name="Darling A.E."/>
            <person name="Facciotti M.T."/>
        </authorList>
    </citation>
    <scope>NUCLEOTIDE SEQUENCE [LARGE SCALE GENOMIC DNA]</scope>
    <source>
        <strain evidence="10 11">DSM 14210</strain>
    </source>
</reference>
<dbReference type="PANTHER" id="PTHR34192:SF10">
    <property type="entry name" value="PLASTOCYANIN MAJOR ISOFORM, CHLOROPLASTIC-RELATED"/>
    <property type="match status" value="1"/>
</dbReference>
<dbReference type="Proteomes" id="UP000011523">
    <property type="component" value="Unassembled WGS sequence"/>
</dbReference>
<evidence type="ECO:0000256" key="1">
    <source>
        <dbReference type="ARBA" id="ARBA00004370"/>
    </source>
</evidence>
<keyword evidence="4" id="KW-0249">Electron transport</keyword>
<feature type="domain" description="Blue (type 1) copper" evidence="9">
    <location>
        <begin position="69"/>
        <end position="156"/>
    </location>
</feature>
<dbReference type="PROSITE" id="PS00196">
    <property type="entry name" value="COPPER_BLUE"/>
    <property type="match status" value="1"/>
</dbReference>
<evidence type="ECO:0000256" key="2">
    <source>
        <dbReference type="ARBA" id="ARBA00022448"/>
    </source>
</evidence>
<keyword evidence="6" id="KW-0472">Membrane</keyword>
<keyword evidence="11" id="KW-1185">Reference proteome</keyword>
<evidence type="ECO:0000256" key="6">
    <source>
        <dbReference type="ARBA" id="ARBA00023136"/>
    </source>
</evidence>
<dbReference type="CDD" id="cd04220">
    <property type="entry name" value="Halocyanin"/>
    <property type="match status" value="1"/>
</dbReference>
<evidence type="ECO:0000313" key="11">
    <source>
        <dbReference type="Proteomes" id="UP000011523"/>
    </source>
</evidence>
<dbReference type="InterPro" id="IPR000923">
    <property type="entry name" value="BlueCu_1"/>
</dbReference>
<proteinExistence type="predicted"/>
<evidence type="ECO:0000256" key="3">
    <source>
        <dbReference type="ARBA" id="ARBA00022723"/>
    </source>
</evidence>
<keyword evidence="2" id="KW-0813">Transport</keyword>